<organism evidence="1 2">
    <name type="scientific">Rangifer tarandus platyrhynchus</name>
    <name type="common">Svalbard reindeer</name>
    <dbReference type="NCBI Taxonomy" id="3082113"/>
    <lineage>
        <taxon>Eukaryota</taxon>
        <taxon>Metazoa</taxon>
        <taxon>Chordata</taxon>
        <taxon>Craniata</taxon>
        <taxon>Vertebrata</taxon>
        <taxon>Euteleostomi</taxon>
        <taxon>Mammalia</taxon>
        <taxon>Eutheria</taxon>
        <taxon>Laurasiatheria</taxon>
        <taxon>Artiodactyla</taxon>
        <taxon>Ruminantia</taxon>
        <taxon>Pecora</taxon>
        <taxon>Cervidae</taxon>
        <taxon>Odocoileinae</taxon>
        <taxon>Rangifer</taxon>
    </lineage>
</organism>
<reference evidence="1" key="1">
    <citation type="submission" date="2023-05" db="EMBL/GenBank/DDBJ databases">
        <authorList>
            <consortium name="ELIXIR-Norway"/>
        </authorList>
    </citation>
    <scope>NUCLEOTIDE SEQUENCE</scope>
</reference>
<protein>
    <submittedName>
        <fullName evidence="1">Uncharacterized protein</fullName>
    </submittedName>
</protein>
<dbReference type="Proteomes" id="UP001162501">
    <property type="component" value="Chromosome 3"/>
</dbReference>
<name>A0AC59ZKA2_RANTA</name>
<evidence type="ECO:0000313" key="2">
    <source>
        <dbReference type="Proteomes" id="UP001162501"/>
    </source>
</evidence>
<sequence length="104" mass="11965">MKDLLVYCRKMLQPCHKRWQEKYLQADLKARSQFYSQDISPSAAPSLSHTHYSHGKGSDTDQVQRQSLGSNPMATPVKLKITRWDGKEPLTYRALSEAWQGWAV</sequence>
<gene>
    <name evidence="1" type="ORF">MRATA1EN22A_LOCUS19574</name>
</gene>
<dbReference type="EMBL" id="OX596087">
    <property type="protein sequence ID" value="CAN0449795.1"/>
    <property type="molecule type" value="Genomic_DNA"/>
</dbReference>
<reference evidence="1" key="2">
    <citation type="submission" date="2025-03" db="EMBL/GenBank/DDBJ databases">
        <authorList>
            <consortium name="ELIXIR-Norway"/>
            <consortium name="Elixir Norway"/>
        </authorList>
    </citation>
    <scope>NUCLEOTIDE SEQUENCE</scope>
</reference>
<evidence type="ECO:0000313" key="1">
    <source>
        <dbReference type="EMBL" id="CAN0449795.1"/>
    </source>
</evidence>
<accession>A0AC59ZKA2</accession>
<proteinExistence type="predicted"/>